<dbReference type="Proteomes" id="UP000706891">
    <property type="component" value="Unassembled WGS sequence"/>
</dbReference>
<evidence type="ECO:0000256" key="1">
    <source>
        <dbReference type="SAM" id="Phobius"/>
    </source>
</evidence>
<name>A0A938WS59_9BACT</name>
<feature type="transmembrane region" description="Helical" evidence="1">
    <location>
        <begin position="26"/>
        <end position="45"/>
    </location>
</feature>
<protein>
    <submittedName>
        <fullName evidence="2">DUF4492 domain-containing protein</fullName>
    </submittedName>
</protein>
<reference evidence="2" key="1">
    <citation type="submission" date="2020-08" db="EMBL/GenBank/DDBJ databases">
        <authorList>
            <person name="Cejkova D."/>
            <person name="Kubasova T."/>
            <person name="Jahodarova E."/>
            <person name="Rychlik I."/>
        </authorList>
    </citation>
    <scope>NUCLEOTIDE SEQUENCE</scope>
    <source>
        <strain evidence="2">An824</strain>
    </source>
</reference>
<dbReference type="AlphaFoldDB" id="A0A938WS59"/>
<evidence type="ECO:0000313" key="3">
    <source>
        <dbReference type="Proteomes" id="UP000706891"/>
    </source>
</evidence>
<dbReference type="Pfam" id="PF14899">
    <property type="entry name" value="DUF4492"/>
    <property type="match status" value="1"/>
</dbReference>
<dbReference type="InterPro" id="IPR027853">
    <property type="entry name" value="DUF4492"/>
</dbReference>
<organism evidence="2 3">
    <name type="scientific">Marseilla massiliensis</name>
    <dbReference type="NCBI Taxonomy" id="1841864"/>
    <lineage>
        <taxon>Bacteria</taxon>
        <taxon>Pseudomonadati</taxon>
        <taxon>Bacteroidota</taxon>
        <taxon>Bacteroidia</taxon>
        <taxon>Bacteroidales</taxon>
        <taxon>Prevotellaceae</taxon>
        <taxon>Marseilla</taxon>
    </lineage>
</organism>
<sequence>MGHDMIKRIINFYYEGFSNMRTGKTLWLVVIVKLVVIFLVLKLFFMPDILQERAGEGNEPDYIMQRLGDISGDTH</sequence>
<reference evidence="2" key="2">
    <citation type="journal article" date="2021" name="Sci. Rep.">
        <title>The distribution of antibiotic resistance genes in chicken gut microbiota commensals.</title>
        <authorList>
            <person name="Juricova H."/>
            <person name="Matiasovicova J."/>
            <person name="Kubasova T."/>
            <person name="Cejkova D."/>
            <person name="Rychlik I."/>
        </authorList>
    </citation>
    <scope>NUCLEOTIDE SEQUENCE</scope>
    <source>
        <strain evidence="2">An824</strain>
    </source>
</reference>
<dbReference type="EMBL" id="JACJJG010000011">
    <property type="protein sequence ID" value="MBM6673027.1"/>
    <property type="molecule type" value="Genomic_DNA"/>
</dbReference>
<evidence type="ECO:0000313" key="2">
    <source>
        <dbReference type="EMBL" id="MBM6673027.1"/>
    </source>
</evidence>
<proteinExistence type="predicted"/>
<keyword evidence="3" id="KW-1185">Reference proteome</keyword>
<keyword evidence="1" id="KW-1133">Transmembrane helix</keyword>
<gene>
    <name evidence="2" type="ORF">H6A34_03950</name>
</gene>
<keyword evidence="1" id="KW-0472">Membrane</keyword>
<accession>A0A938WS59</accession>
<keyword evidence="1" id="KW-0812">Transmembrane</keyword>
<comment type="caution">
    <text evidence="2">The sequence shown here is derived from an EMBL/GenBank/DDBJ whole genome shotgun (WGS) entry which is preliminary data.</text>
</comment>